<evidence type="ECO:0000313" key="3">
    <source>
        <dbReference type="Proteomes" id="UP000184699"/>
    </source>
</evidence>
<gene>
    <name evidence="2" type="ORF">SAMN05443544_0813</name>
</gene>
<organism evidence="2 3">
    <name type="scientific">Agromyces cerinus subsp. cerinus</name>
    <dbReference type="NCBI Taxonomy" id="232089"/>
    <lineage>
        <taxon>Bacteria</taxon>
        <taxon>Bacillati</taxon>
        <taxon>Actinomycetota</taxon>
        <taxon>Actinomycetes</taxon>
        <taxon>Micrococcales</taxon>
        <taxon>Microbacteriaceae</taxon>
        <taxon>Agromyces</taxon>
    </lineage>
</organism>
<accession>A0A1N6DWI0</accession>
<keyword evidence="3" id="KW-1185">Reference proteome</keyword>
<dbReference type="Proteomes" id="UP000184699">
    <property type="component" value="Unassembled WGS sequence"/>
</dbReference>
<dbReference type="InterPro" id="IPR057204">
    <property type="entry name" value="DUF7882"/>
</dbReference>
<dbReference type="STRING" id="232089.SAMN05443544_0813"/>
<protein>
    <recommendedName>
        <fullName evidence="1">DUF7882 domain-containing protein</fullName>
    </recommendedName>
</protein>
<proteinExistence type="predicted"/>
<evidence type="ECO:0000313" key="2">
    <source>
        <dbReference type="EMBL" id="SIN75063.1"/>
    </source>
</evidence>
<dbReference type="RefSeq" id="WP_074259006.1">
    <property type="nucleotide sequence ID" value="NZ_FSRJ01000001.1"/>
</dbReference>
<dbReference type="EMBL" id="FSRJ01000001">
    <property type="protein sequence ID" value="SIN75063.1"/>
    <property type="molecule type" value="Genomic_DNA"/>
</dbReference>
<dbReference type="OrthoDB" id="5123855at2"/>
<name>A0A1N6DWI0_9MICO</name>
<reference evidence="3" key="1">
    <citation type="submission" date="2016-11" db="EMBL/GenBank/DDBJ databases">
        <authorList>
            <person name="Varghese N."/>
            <person name="Submissions S."/>
        </authorList>
    </citation>
    <scope>NUCLEOTIDE SEQUENCE [LARGE SCALE GENOMIC DNA]</scope>
    <source>
        <strain evidence="3">DSM 8595</strain>
    </source>
</reference>
<dbReference type="AlphaFoldDB" id="A0A1N6DWI0"/>
<feature type="domain" description="DUF7882" evidence="1">
    <location>
        <begin position="1"/>
        <end position="96"/>
    </location>
</feature>
<evidence type="ECO:0000259" key="1">
    <source>
        <dbReference type="Pfam" id="PF25355"/>
    </source>
</evidence>
<dbReference type="Pfam" id="PF25355">
    <property type="entry name" value="DUF7882"/>
    <property type="match status" value="1"/>
</dbReference>
<sequence length="108" mass="12092">MGQLIYGTGTRYDMEDRTLSHVKVAVGAKLRRHESFFLSWIIPADHGSGRVSIWLSDSIPLQFHFNGNTPPELNRTWVKALELTTLSDRGMIILPEGDAEAFITSHPA</sequence>